<sequence>METPDIAVEPPAKRIRLSTPEQLKNDSSNGAGQNSKAKPQEEEEDTQLEKELKAGINAYINPATPGFSGTLKQRYTDFLVNEILPSGKVLHLQTIGAPVQKNGKKEEVKKEEKAVRVESKPVEQHAGKVAAKEDSVAKNGTPQKPVSKLSEEDRTELVEIFGEDVTASIIQFHEKILAEPDRKAKELGSIASNTIEDKDDRTKAHRAVRRIFNSTMETTTGDNNTIAISKAFVQNNKWGRVTAGAERAKGKLGWQELGGEYLHFTLYKENKDTMESIHFLATQLRFNIKNFQFAGTKDRRAVTVQRISTYRVHADKLAALNRNLRNAKIGDFKYENTGLALGDLLGNEFCITLRDCHFPGEDGLDMEARLANAKQLLSRAVSEVQESGFINYYGLQRFGSFSTGTHEVGTKLLQEDLEGAIKLILDYSPEILAAAQRPDGEVTNISSDDRNRALALHMWENKADLQDVLAKMPRKFSAESNIIRHLGREKKGLRISEKDWQGALSTIQRNMRLMYVHAYQSLVWNVAAGKRWELYGGKVVEGDLVLVGDKEEADGAPREEFDEDGDVIIQPGVDDSAATDGDFARARPLRKEEAESGKYVIEDIVLPLPGWDIKYPSNEVGAFYKEFMGSERGGRLDPHNMRRKWKDISLSGGYRKLIARPGTAMEWDVRVYRSVNEQLVKTDLERIYKASLKAKNGEEPKAEENDDEGEVAEEEKLAVVLKMQLGSSTYATMALRELMKAGGVKSYKADFGGGRGG</sequence>
<dbReference type="Gene3D" id="3.30.2350.20">
    <property type="entry name" value="TruD, catalytic domain"/>
    <property type="match status" value="2"/>
</dbReference>
<dbReference type="Pfam" id="PF23943">
    <property type="entry name" value="PUS7L_N"/>
    <property type="match status" value="1"/>
</dbReference>
<dbReference type="InterPro" id="IPR011760">
    <property type="entry name" value="PsdUridine_synth_TruD_insert"/>
</dbReference>
<dbReference type="CDD" id="cd02576">
    <property type="entry name" value="PseudoU_synth_ScPUS7"/>
    <property type="match status" value="1"/>
</dbReference>
<dbReference type="InterPro" id="IPR020103">
    <property type="entry name" value="PsdUridine_synth_cat_dom_sf"/>
</dbReference>
<comment type="similarity">
    <text evidence="1">Belongs to the pseudouridine synthase TruD family.</text>
</comment>
<dbReference type="InterPro" id="IPR056963">
    <property type="entry name" value="PUS7L_N"/>
</dbReference>
<organism evidence="6 7">
    <name type="scientific">Tothia fuscella</name>
    <dbReference type="NCBI Taxonomy" id="1048955"/>
    <lineage>
        <taxon>Eukaryota</taxon>
        <taxon>Fungi</taxon>
        <taxon>Dikarya</taxon>
        <taxon>Ascomycota</taxon>
        <taxon>Pezizomycotina</taxon>
        <taxon>Dothideomycetes</taxon>
        <taxon>Pleosporomycetidae</taxon>
        <taxon>Venturiales</taxon>
        <taxon>Cylindrosympodiaceae</taxon>
        <taxon>Tothia</taxon>
    </lineage>
</organism>
<feature type="compositionally biased region" description="Basic and acidic residues" evidence="4">
    <location>
        <begin position="103"/>
        <end position="136"/>
    </location>
</feature>
<reference evidence="6" key="1">
    <citation type="journal article" date="2020" name="Stud. Mycol.">
        <title>101 Dothideomycetes genomes: a test case for predicting lifestyles and emergence of pathogens.</title>
        <authorList>
            <person name="Haridas S."/>
            <person name="Albert R."/>
            <person name="Binder M."/>
            <person name="Bloem J."/>
            <person name="Labutti K."/>
            <person name="Salamov A."/>
            <person name="Andreopoulos B."/>
            <person name="Baker S."/>
            <person name="Barry K."/>
            <person name="Bills G."/>
            <person name="Bluhm B."/>
            <person name="Cannon C."/>
            <person name="Castanera R."/>
            <person name="Culley D."/>
            <person name="Daum C."/>
            <person name="Ezra D."/>
            <person name="Gonzalez J."/>
            <person name="Henrissat B."/>
            <person name="Kuo A."/>
            <person name="Liang C."/>
            <person name="Lipzen A."/>
            <person name="Lutzoni F."/>
            <person name="Magnuson J."/>
            <person name="Mondo S."/>
            <person name="Nolan M."/>
            <person name="Ohm R."/>
            <person name="Pangilinan J."/>
            <person name="Park H.-J."/>
            <person name="Ramirez L."/>
            <person name="Alfaro M."/>
            <person name="Sun H."/>
            <person name="Tritt A."/>
            <person name="Yoshinaga Y."/>
            <person name="Zwiers L.-H."/>
            <person name="Turgeon B."/>
            <person name="Goodwin S."/>
            <person name="Spatafora J."/>
            <person name="Crous P."/>
            <person name="Grigoriev I."/>
        </authorList>
    </citation>
    <scope>NUCLEOTIDE SEQUENCE</scope>
    <source>
        <strain evidence="6">CBS 130266</strain>
    </source>
</reference>
<keyword evidence="7" id="KW-1185">Reference proteome</keyword>
<dbReference type="PROSITE" id="PS50984">
    <property type="entry name" value="TRUD"/>
    <property type="match status" value="1"/>
</dbReference>
<dbReference type="GO" id="GO:0005634">
    <property type="term" value="C:nucleus"/>
    <property type="evidence" value="ECO:0007669"/>
    <property type="project" value="TreeGrafter"/>
</dbReference>
<feature type="compositionally biased region" description="Polar residues" evidence="4">
    <location>
        <begin position="19"/>
        <end position="37"/>
    </location>
</feature>
<evidence type="ECO:0000259" key="5">
    <source>
        <dbReference type="PROSITE" id="PS50984"/>
    </source>
</evidence>
<dbReference type="NCBIfam" id="TIGR00094">
    <property type="entry name" value="tRNA_TruD_broad"/>
    <property type="match status" value="1"/>
</dbReference>
<name>A0A9P4NTV5_9PEZI</name>
<dbReference type="PIRSF" id="PIRSF037016">
    <property type="entry name" value="Pseudouridin_synth_euk_prd"/>
    <property type="match status" value="1"/>
</dbReference>
<dbReference type="GO" id="GO:0001522">
    <property type="term" value="P:pseudouridine synthesis"/>
    <property type="evidence" value="ECO:0007669"/>
    <property type="project" value="InterPro"/>
</dbReference>
<dbReference type="GO" id="GO:0009982">
    <property type="term" value="F:pseudouridine synthase activity"/>
    <property type="evidence" value="ECO:0007669"/>
    <property type="project" value="InterPro"/>
</dbReference>
<dbReference type="PROSITE" id="PS01268">
    <property type="entry name" value="UPF0024"/>
    <property type="match status" value="1"/>
</dbReference>
<proteinExistence type="inferred from homology"/>
<accession>A0A9P4NTV5</accession>
<evidence type="ECO:0000256" key="2">
    <source>
        <dbReference type="ARBA" id="ARBA00022694"/>
    </source>
</evidence>
<dbReference type="EMBL" id="MU007031">
    <property type="protein sequence ID" value="KAF2431522.1"/>
    <property type="molecule type" value="Genomic_DNA"/>
</dbReference>
<dbReference type="InterPro" id="IPR042214">
    <property type="entry name" value="TruD_catalytic"/>
</dbReference>
<dbReference type="InterPro" id="IPR001656">
    <property type="entry name" value="PsdUridine_synth_TruD"/>
</dbReference>
<dbReference type="InterPro" id="IPR020119">
    <property type="entry name" value="PsdUridine_synth_TruD_CS"/>
</dbReference>
<keyword evidence="2" id="KW-0819">tRNA processing</keyword>
<comment type="caution">
    <text evidence="6">The sequence shown here is derived from an EMBL/GenBank/DDBJ whole genome shotgun (WGS) entry which is preliminary data.</text>
</comment>
<evidence type="ECO:0000256" key="4">
    <source>
        <dbReference type="SAM" id="MobiDB-lite"/>
    </source>
</evidence>
<dbReference type="SUPFAM" id="SSF55120">
    <property type="entry name" value="Pseudouridine synthase"/>
    <property type="match status" value="1"/>
</dbReference>
<dbReference type="Proteomes" id="UP000800235">
    <property type="component" value="Unassembled WGS sequence"/>
</dbReference>
<keyword evidence="3" id="KW-0413">Isomerase</keyword>
<dbReference type="PANTHER" id="PTHR13326:SF21">
    <property type="entry name" value="PSEUDOURIDYLATE SYNTHASE PUS7L"/>
    <property type="match status" value="1"/>
</dbReference>
<gene>
    <name evidence="6" type="ORF">EJ08DRAFT_631989</name>
</gene>
<feature type="domain" description="TRUD" evidence="5">
    <location>
        <begin position="388"/>
        <end position="660"/>
    </location>
</feature>
<dbReference type="PANTHER" id="PTHR13326">
    <property type="entry name" value="TRNA PSEUDOURIDINE SYNTHASE D"/>
    <property type="match status" value="1"/>
</dbReference>
<evidence type="ECO:0000256" key="1">
    <source>
        <dbReference type="ARBA" id="ARBA00007953"/>
    </source>
</evidence>
<dbReference type="Pfam" id="PF01142">
    <property type="entry name" value="TruD"/>
    <property type="match status" value="1"/>
</dbReference>
<evidence type="ECO:0000313" key="7">
    <source>
        <dbReference type="Proteomes" id="UP000800235"/>
    </source>
</evidence>
<dbReference type="FunFam" id="3.30.2350.20:FF:000009">
    <property type="entry name" value="Pseudouridine synthase TruD/Pus7, putative"/>
    <property type="match status" value="1"/>
</dbReference>
<evidence type="ECO:0000313" key="6">
    <source>
        <dbReference type="EMBL" id="KAF2431522.1"/>
    </source>
</evidence>
<evidence type="ECO:0000256" key="3">
    <source>
        <dbReference type="ARBA" id="ARBA00023235"/>
    </source>
</evidence>
<dbReference type="GO" id="GO:0008033">
    <property type="term" value="P:tRNA processing"/>
    <property type="evidence" value="ECO:0007669"/>
    <property type="project" value="UniProtKB-KW"/>
</dbReference>
<dbReference type="GO" id="GO:0003723">
    <property type="term" value="F:RNA binding"/>
    <property type="evidence" value="ECO:0007669"/>
    <property type="project" value="InterPro"/>
</dbReference>
<feature type="region of interest" description="Disordered" evidence="4">
    <location>
        <begin position="1"/>
        <end position="53"/>
    </location>
</feature>
<dbReference type="OrthoDB" id="447290at2759"/>
<feature type="region of interest" description="Disordered" evidence="4">
    <location>
        <begin position="103"/>
        <end position="150"/>
    </location>
</feature>
<dbReference type="AlphaFoldDB" id="A0A9P4NTV5"/>
<protein>
    <submittedName>
        <fullName evidence="6">Pseudouridine synthase TruD/Pus7</fullName>
    </submittedName>
</protein>